<gene>
    <name evidence="2" type="ORF">NCTC10283_00306</name>
</gene>
<feature type="transmembrane region" description="Helical" evidence="1">
    <location>
        <begin position="6"/>
        <end position="27"/>
    </location>
</feature>
<keyword evidence="1" id="KW-0472">Membrane</keyword>
<keyword evidence="3" id="KW-1185">Reference proteome</keyword>
<evidence type="ECO:0000256" key="1">
    <source>
        <dbReference type="SAM" id="Phobius"/>
    </source>
</evidence>
<dbReference type="AlphaFoldDB" id="A0A376BKS6"/>
<accession>A0A376BKS6</accession>
<dbReference type="EMBL" id="UFSO01000002">
    <property type="protein sequence ID" value="SSY70225.1"/>
    <property type="molecule type" value="Genomic_DNA"/>
</dbReference>
<evidence type="ECO:0000313" key="2">
    <source>
        <dbReference type="EMBL" id="SSY70225.1"/>
    </source>
</evidence>
<evidence type="ECO:0000313" key="3">
    <source>
        <dbReference type="Proteomes" id="UP000254209"/>
    </source>
</evidence>
<organism evidence="2 3">
    <name type="scientific">Alysiella crassa</name>
    <dbReference type="NCBI Taxonomy" id="153491"/>
    <lineage>
        <taxon>Bacteria</taxon>
        <taxon>Pseudomonadati</taxon>
        <taxon>Pseudomonadota</taxon>
        <taxon>Betaproteobacteria</taxon>
        <taxon>Neisseriales</taxon>
        <taxon>Neisseriaceae</taxon>
        <taxon>Alysiella</taxon>
    </lineage>
</organism>
<dbReference type="Proteomes" id="UP000254209">
    <property type="component" value="Unassembled WGS sequence"/>
</dbReference>
<protein>
    <submittedName>
        <fullName evidence="2">Uncharacterized protein</fullName>
    </submittedName>
</protein>
<keyword evidence="1" id="KW-0812">Transmembrane</keyword>
<reference evidence="2 3" key="1">
    <citation type="submission" date="2018-06" db="EMBL/GenBank/DDBJ databases">
        <authorList>
            <consortium name="Pathogen Informatics"/>
            <person name="Doyle S."/>
        </authorList>
    </citation>
    <scope>NUCLEOTIDE SEQUENCE [LARGE SCALE GENOMIC DNA]</scope>
    <source>
        <strain evidence="2 3">NCTC10283</strain>
    </source>
</reference>
<sequence length="76" mass="8955">MQDLMIWQLIGFTFLCGVCFGMGVWLARRLCDGLSEKARRMVWRYRRPARPIRRQPKHPERIIRKLPVKGGVKCGN</sequence>
<proteinExistence type="predicted"/>
<keyword evidence="1" id="KW-1133">Transmembrane helix</keyword>
<name>A0A376BKS6_9NEIS</name>
<dbReference type="STRING" id="1120980.GCA_000745955_02219"/>
<dbReference type="RefSeq" id="WP_034294960.1">
    <property type="nucleotide sequence ID" value="NZ_CP091519.2"/>
</dbReference>